<comment type="caution">
    <text evidence="1">The sequence shown here is derived from an EMBL/GenBank/DDBJ whole genome shotgun (WGS) entry which is preliminary data.</text>
</comment>
<name>A0AAD7ITC3_9AGAR</name>
<evidence type="ECO:0000313" key="2">
    <source>
        <dbReference type="Proteomes" id="UP001215598"/>
    </source>
</evidence>
<sequence length="272" mass="29416">MFVNHLKFVRVAIPTDERGYPPIATRGVRGIPPHGGVVAVGVQGSGLGPSGSAGVWLSFTRHRLDSSGRCGYDDLCAAPRHGSMASCYMLPPSPQGIVTSRPSPKNAKPVQLTAVTGYKAVCTSLSTFGYACFPTVRNAQEGTPRGRPSRYQHPSSLVSLAVSGLPMRTTLTTLTNVWASHLLAETKRNYALKGPSPHMCLGQYHQVRCPPPIHRRLIRQMGLSRKKAHLIEIQANGGSIHDAVEFVCDLFKAGCSSRTNGYPHHTKLDEKI</sequence>
<dbReference type="Proteomes" id="UP001215598">
    <property type="component" value="Unassembled WGS sequence"/>
</dbReference>
<protein>
    <submittedName>
        <fullName evidence="1">Uncharacterized protein</fullName>
    </submittedName>
</protein>
<dbReference type="AlphaFoldDB" id="A0AAD7ITC3"/>
<evidence type="ECO:0000313" key="1">
    <source>
        <dbReference type="EMBL" id="KAJ7748977.1"/>
    </source>
</evidence>
<reference evidence="1" key="1">
    <citation type="submission" date="2023-03" db="EMBL/GenBank/DDBJ databases">
        <title>Massive genome expansion in bonnet fungi (Mycena s.s.) driven by repeated elements and novel gene families across ecological guilds.</title>
        <authorList>
            <consortium name="Lawrence Berkeley National Laboratory"/>
            <person name="Harder C.B."/>
            <person name="Miyauchi S."/>
            <person name="Viragh M."/>
            <person name="Kuo A."/>
            <person name="Thoen E."/>
            <person name="Andreopoulos B."/>
            <person name="Lu D."/>
            <person name="Skrede I."/>
            <person name="Drula E."/>
            <person name="Henrissat B."/>
            <person name="Morin E."/>
            <person name="Kohler A."/>
            <person name="Barry K."/>
            <person name="LaButti K."/>
            <person name="Morin E."/>
            <person name="Salamov A."/>
            <person name="Lipzen A."/>
            <person name="Mereny Z."/>
            <person name="Hegedus B."/>
            <person name="Baldrian P."/>
            <person name="Stursova M."/>
            <person name="Weitz H."/>
            <person name="Taylor A."/>
            <person name="Grigoriev I.V."/>
            <person name="Nagy L.G."/>
            <person name="Martin F."/>
            <person name="Kauserud H."/>
        </authorList>
    </citation>
    <scope>NUCLEOTIDE SEQUENCE</scope>
    <source>
        <strain evidence="1">CBHHK182m</strain>
    </source>
</reference>
<dbReference type="EMBL" id="JARKIB010000071">
    <property type="protein sequence ID" value="KAJ7748977.1"/>
    <property type="molecule type" value="Genomic_DNA"/>
</dbReference>
<proteinExistence type="predicted"/>
<gene>
    <name evidence="1" type="ORF">B0H16DRAFT_1461474</name>
</gene>
<keyword evidence="2" id="KW-1185">Reference proteome</keyword>
<accession>A0AAD7ITC3</accession>
<dbReference type="Gene3D" id="3.30.1430.10">
    <property type="match status" value="1"/>
</dbReference>
<organism evidence="1 2">
    <name type="scientific">Mycena metata</name>
    <dbReference type="NCBI Taxonomy" id="1033252"/>
    <lineage>
        <taxon>Eukaryota</taxon>
        <taxon>Fungi</taxon>
        <taxon>Dikarya</taxon>
        <taxon>Basidiomycota</taxon>
        <taxon>Agaricomycotina</taxon>
        <taxon>Agaricomycetes</taxon>
        <taxon>Agaricomycetidae</taxon>
        <taxon>Agaricales</taxon>
        <taxon>Marasmiineae</taxon>
        <taxon>Mycenaceae</taxon>
        <taxon>Mycena</taxon>
    </lineage>
</organism>